<keyword evidence="4" id="KW-1185">Reference proteome</keyword>
<dbReference type="Proteomes" id="UP001530400">
    <property type="component" value="Unassembled WGS sequence"/>
</dbReference>
<protein>
    <submittedName>
        <fullName evidence="3">Uncharacterized protein</fullName>
    </submittedName>
</protein>
<dbReference type="AlphaFoldDB" id="A0ABD3PYQ3"/>
<feature type="transmembrane region" description="Helical" evidence="1">
    <location>
        <begin position="386"/>
        <end position="404"/>
    </location>
</feature>
<organism evidence="3 4">
    <name type="scientific">Cyclotella atomus</name>
    <dbReference type="NCBI Taxonomy" id="382360"/>
    <lineage>
        <taxon>Eukaryota</taxon>
        <taxon>Sar</taxon>
        <taxon>Stramenopiles</taxon>
        <taxon>Ochrophyta</taxon>
        <taxon>Bacillariophyta</taxon>
        <taxon>Coscinodiscophyceae</taxon>
        <taxon>Thalassiosirophycidae</taxon>
        <taxon>Stephanodiscales</taxon>
        <taxon>Stephanodiscaceae</taxon>
        <taxon>Cyclotella</taxon>
    </lineage>
</organism>
<feature type="chain" id="PRO_5044824475" evidence="2">
    <location>
        <begin position="16"/>
        <end position="425"/>
    </location>
</feature>
<dbReference type="EMBL" id="JALLPJ020000431">
    <property type="protein sequence ID" value="KAL3792336.1"/>
    <property type="molecule type" value="Genomic_DNA"/>
</dbReference>
<evidence type="ECO:0000256" key="1">
    <source>
        <dbReference type="SAM" id="Phobius"/>
    </source>
</evidence>
<name>A0ABD3PYQ3_9STRA</name>
<keyword evidence="1" id="KW-0812">Transmembrane</keyword>
<accession>A0ABD3PYQ3</accession>
<proteinExistence type="predicted"/>
<keyword evidence="2" id="KW-0732">Signal</keyword>
<evidence type="ECO:0000256" key="2">
    <source>
        <dbReference type="SAM" id="SignalP"/>
    </source>
</evidence>
<evidence type="ECO:0000313" key="3">
    <source>
        <dbReference type="EMBL" id="KAL3792336.1"/>
    </source>
</evidence>
<dbReference type="PANTHER" id="PTHR36911">
    <property type="entry name" value="LIM ZINC-BINDING DOMAIN-CONTAINING PROTEIN-RELATED"/>
    <property type="match status" value="1"/>
</dbReference>
<feature type="signal peptide" evidence="2">
    <location>
        <begin position="1"/>
        <end position="15"/>
    </location>
</feature>
<evidence type="ECO:0000313" key="4">
    <source>
        <dbReference type="Proteomes" id="UP001530400"/>
    </source>
</evidence>
<gene>
    <name evidence="3" type="ORF">ACHAWO_000886</name>
</gene>
<keyword evidence="1" id="KW-0472">Membrane</keyword>
<reference evidence="3 4" key="1">
    <citation type="submission" date="2024-10" db="EMBL/GenBank/DDBJ databases">
        <title>Updated reference genomes for cyclostephanoid diatoms.</title>
        <authorList>
            <person name="Roberts W.R."/>
            <person name="Alverson A.J."/>
        </authorList>
    </citation>
    <scope>NUCLEOTIDE SEQUENCE [LARGE SCALE GENOMIC DNA]</scope>
    <source>
        <strain evidence="3 4">AJA010-31</strain>
    </source>
</reference>
<comment type="caution">
    <text evidence="3">The sequence shown here is derived from an EMBL/GenBank/DDBJ whole genome shotgun (WGS) entry which is preliminary data.</text>
</comment>
<sequence>MKLFLTAIFAATATANPFAPKSSPSTREAAYKSKLMRGATAIRRLEDAYDGYVEADLSTYSIKFEKCQMVKQYSGEGNRNGNNNKNKNGVDTILSTKRFVVFRMCPSGCDSCSYQYGEYIVDMDTYLEATLEFMQQKQENYCQSCNQCYEKAANGAVDDDGYANLCGSVDTSTCYDECQNIENMEANGYLDASQYTGCVALGEVQTDDDGQNARYYAGSMCASSGTRIKIGVFSDEQCSQYVEDADVETYMNMFANNNNNNNNNNGNNAAMKLSYHLLKQTFPEGDCVASCLRQNQNNNNNNGNAEAAEVCQKLYEQAGKCESTHGFNNGYVANQNYANQVQNEALVCDFISSVSAGHYDQTGEIVISGGRTTLSGGMSTSGGQKFALTFFILGSIGLAGYAAMLHQQLTKGAKADLSRQGGAMA</sequence>
<dbReference type="PANTHER" id="PTHR36911:SF1">
    <property type="entry name" value="LIM ZINC-BINDING DOMAIN-CONTAINING PROTEIN"/>
    <property type="match status" value="1"/>
</dbReference>
<keyword evidence="1" id="KW-1133">Transmembrane helix</keyword>